<evidence type="ECO:0000256" key="6">
    <source>
        <dbReference type="ARBA" id="ARBA00045654"/>
    </source>
</evidence>
<evidence type="ECO:0000256" key="4">
    <source>
        <dbReference type="ARBA" id="ARBA00022737"/>
    </source>
</evidence>
<dbReference type="InterPro" id="IPR011989">
    <property type="entry name" value="ARM-like"/>
</dbReference>
<comment type="function">
    <text evidence="6">Scaffold protein component of the PI(3,5)P2 regulatory complex which regulates both the synthesis and turnover of phosphatidylinositol 3,5-bisphosphate (PtdIns(3,5)P2). Pentamerizes into a star-shaped structure and nucleates the assembly of the complex. The pentamer binds a single copy each of PIKFYVE and FIG4 and coordinates both PIKfyve kinase activity and FIG4 phosphatase activity, being required to maintain normal levels of phosphatidylinositol 3-phosphate (PtdIns(3)P) and phosphatidylinositol 5-phosphate (PtdIns(5)P). Plays a role in the biogenesis of endosome carrier vesicles (ECV) / multivesicular bodies (MVB) transport intermediates from early endosomes.</text>
</comment>
<dbReference type="VEuPathDB" id="VectorBase:BGLAX_028489"/>
<evidence type="ECO:0000256" key="5">
    <source>
        <dbReference type="ARBA" id="ARBA00023136"/>
    </source>
</evidence>
<evidence type="ECO:0000256" key="3">
    <source>
        <dbReference type="ARBA" id="ARBA00013840"/>
    </source>
</evidence>
<dbReference type="GO" id="GO:0070772">
    <property type="term" value="C:PAS complex"/>
    <property type="evidence" value="ECO:0007669"/>
    <property type="project" value="InterPro"/>
</dbReference>
<feature type="domain" description="Vacuolar protein 14 C-terminal Fig4-binding" evidence="9">
    <location>
        <begin position="505"/>
        <end position="682"/>
    </location>
</feature>
<dbReference type="AlphaFoldDB" id="A0A2C9KCK5"/>
<dbReference type="GO" id="GO:0010008">
    <property type="term" value="C:endosome membrane"/>
    <property type="evidence" value="ECO:0007669"/>
    <property type="project" value="TreeGrafter"/>
</dbReference>
<dbReference type="Proteomes" id="UP000076420">
    <property type="component" value="Unassembled WGS sequence"/>
</dbReference>
<keyword evidence="8" id="KW-0175">Coiled coil</keyword>
<dbReference type="OrthoDB" id="5574975at2759"/>
<evidence type="ECO:0000256" key="8">
    <source>
        <dbReference type="SAM" id="Coils"/>
    </source>
</evidence>
<dbReference type="InterPro" id="IPR021841">
    <property type="entry name" value="VAC14_Fig4p-bd"/>
</dbReference>
<dbReference type="GO" id="GO:0006661">
    <property type="term" value="P:phosphatidylinositol biosynthetic process"/>
    <property type="evidence" value="ECO:0007669"/>
    <property type="project" value="InterPro"/>
</dbReference>
<dbReference type="EnsemblMetazoa" id="BGLB017576-RA">
    <property type="protein sequence ID" value="BGLB017576-PA"/>
    <property type="gene ID" value="BGLB017576"/>
</dbReference>
<proteinExistence type="inferred from homology"/>
<keyword evidence="5" id="KW-0472">Membrane</keyword>
<evidence type="ECO:0000256" key="2">
    <source>
        <dbReference type="ARBA" id="ARBA00010225"/>
    </source>
</evidence>
<feature type="coiled-coil region" evidence="8">
    <location>
        <begin position="309"/>
        <end position="336"/>
    </location>
</feature>
<dbReference type="Pfam" id="PF11916">
    <property type="entry name" value="Vac14_Fig4_bd"/>
    <property type="match status" value="1"/>
</dbReference>
<dbReference type="Gene3D" id="1.25.10.10">
    <property type="entry name" value="Leucine-rich Repeat Variant"/>
    <property type="match status" value="1"/>
</dbReference>
<evidence type="ECO:0000313" key="10">
    <source>
        <dbReference type="EnsemblMetazoa" id="BGLB017576-PA"/>
    </source>
</evidence>
<dbReference type="PANTHER" id="PTHR16023">
    <property type="entry name" value="TAX1 BINDING PROTEIN-RELATED"/>
    <property type="match status" value="1"/>
</dbReference>
<reference evidence="10" key="1">
    <citation type="submission" date="2020-05" db="UniProtKB">
        <authorList>
            <consortium name="EnsemblMetazoa"/>
        </authorList>
    </citation>
    <scope>IDENTIFICATION</scope>
    <source>
        <strain evidence="10">BB02</strain>
    </source>
</reference>
<evidence type="ECO:0000313" key="11">
    <source>
        <dbReference type="Proteomes" id="UP000076420"/>
    </source>
</evidence>
<accession>A0A2C9KCK5</accession>
<name>A0A2C9KCK5_BIOGL</name>
<dbReference type="PANTHER" id="PTHR16023:SF0">
    <property type="entry name" value="PROTEIN VAC14 HOMOLOG"/>
    <property type="match status" value="1"/>
</dbReference>
<dbReference type="SUPFAM" id="SSF48371">
    <property type="entry name" value="ARM repeat"/>
    <property type="match status" value="1"/>
</dbReference>
<dbReference type="InterPro" id="IPR016024">
    <property type="entry name" value="ARM-type_fold"/>
</dbReference>
<keyword evidence="4" id="KW-0677">Repeat</keyword>
<dbReference type="Pfam" id="PF12755">
    <property type="entry name" value="Vac14_Fab1_bd"/>
    <property type="match status" value="1"/>
</dbReference>
<gene>
    <name evidence="10" type="primary">106080229</name>
</gene>
<evidence type="ECO:0000256" key="7">
    <source>
        <dbReference type="ARBA" id="ARBA00047092"/>
    </source>
</evidence>
<dbReference type="STRING" id="6526.A0A2C9KCK5"/>
<dbReference type="KEGG" id="bgt:106080229"/>
<dbReference type="InterPro" id="IPR026825">
    <property type="entry name" value="Vac14"/>
</dbReference>
<organism evidence="10 11">
    <name type="scientific">Biomphalaria glabrata</name>
    <name type="common">Bloodfluke planorb</name>
    <name type="synonym">Freshwater snail</name>
    <dbReference type="NCBI Taxonomy" id="6526"/>
    <lineage>
        <taxon>Eukaryota</taxon>
        <taxon>Metazoa</taxon>
        <taxon>Spiralia</taxon>
        <taxon>Lophotrochozoa</taxon>
        <taxon>Mollusca</taxon>
        <taxon>Gastropoda</taxon>
        <taxon>Heterobranchia</taxon>
        <taxon>Euthyneura</taxon>
        <taxon>Panpulmonata</taxon>
        <taxon>Hygrophila</taxon>
        <taxon>Lymnaeoidea</taxon>
        <taxon>Planorbidae</taxon>
        <taxon>Biomphalaria</taxon>
    </lineage>
</organism>
<protein>
    <recommendedName>
        <fullName evidence="3">Protein VAC14 homolog</fullName>
    </recommendedName>
</protein>
<comment type="subunit">
    <text evidence="7">Forms pentamers. Component of the PI(3,5)P2 regulatory complex/PAS complex, at least composed of PIKFYVE, FIG4 and VAC14. VAC14 nucleates the assembly of the complex and serves as a scaffold by pentamerizing into a star-shaped structure, which can bind a single copy each of PIKFYVE and FIG4 and coordinates their activities. Interacts with NOS1.</text>
</comment>
<comment type="subcellular location">
    <subcellularLocation>
        <location evidence="1">Endomembrane system</location>
    </subcellularLocation>
</comment>
<evidence type="ECO:0000256" key="1">
    <source>
        <dbReference type="ARBA" id="ARBA00004308"/>
    </source>
</evidence>
<evidence type="ECO:0000259" key="9">
    <source>
        <dbReference type="Pfam" id="PF11916"/>
    </source>
</evidence>
<sequence length="744" mass="84162">MTDKDHAPLTTSCARALIDKLYEKRKSAALEIERLVKDLSATSQLDQIKKLLKVLEEYAVSQNPNIRKGGLIGLAAVAIGLGKDSCSYINNLVRPVVVCFHDGDSRVQYYACEALYNIVKVSRGAVLPHFNDIFDGLSKLTAHPDQNVKNGAELLDRLIKDIVTESSSFDLVAFIPLLRERIYTKNTFARQFIVSWIEVLDAVPDINMLALLPEILDGLFQILGDNSHEIRKMCQGVLAEFLEGIKRSKNGVNVTAMANILIVHSQNTDDLIQFTAITWLREFIAYSGRAMLPHTAGILSAVLPCLAYNDENRKKVREAAESLNQALRKLVETQDDQPTPTAEVMSFINELDKTDKTSLKTNSPSSTLICIRVMDLIFLPHQEAKLLPPMLSKKIHQVNLFDHMYDVEILQLSHLNSINATAKGPNFDGMPENCLLKGLFYGVVLLDLEVLSEISSNPTGFIMPPGSSEGTVVSPERASFSDVKLNPYFFKLMNGLIDWFKKDKQLLEDRGAFIIRQLSIYLSAEAIFHSLSEILILEEDVAFACTVVQSLNTILLTSTEIYELRSQLRELSTEESCSLFCCLYKCWCHSPISLMSLCYLTQNYAQAYRLMQIFGDLEVTVDFLKEIDKLVQLIESPIFAYLRLQLLEAHLYPELIKSLYGLLMMLPQSEAFKLLRCRLECIPQINLTVALDTEYSKKRGEERPLVKKINFDELLEHFLRVQAKHREHKRNQVAYKIAAARNLR</sequence>
<comment type="similarity">
    <text evidence="2">Belongs to the VAC14 family.</text>
</comment>
<dbReference type="VEuPathDB" id="VectorBase:BGLB017576"/>